<dbReference type="PANTHER" id="PTHR37610:SF97">
    <property type="entry name" value="RETROTRANSPOSON GAG DOMAIN-CONTAINING PROTEIN"/>
    <property type="match status" value="1"/>
</dbReference>
<dbReference type="Gramene" id="Vitis19g01338.t01">
    <property type="protein sequence ID" value="Vitis19g01338.t01.CDS"/>
    <property type="gene ID" value="Vitis19g01338"/>
</dbReference>
<gene>
    <name evidence="2" type="ORF">CK203_056103</name>
</gene>
<comment type="caution">
    <text evidence="2">The sequence shown here is derived from an EMBL/GenBank/DDBJ whole genome shotgun (WGS) entry which is preliminary data.</text>
</comment>
<dbReference type="Pfam" id="PF14244">
    <property type="entry name" value="Retrotran_gag_3"/>
    <property type="match status" value="1"/>
</dbReference>
<accession>A0A438H4K6</accession>
<dbReference type="OrthoDB" id="1101777at2759"/>
<dbReference type="AlphaFoldDB" id="A0A438H4K6"/>
<evidence type="ECO:0000313" key="3">
    <source>
        <dbReference type="Proteomes" id="UP000288805"/>
    </source>
</evidence>
<evidence type="ECO:0000313" key="2">
    <source>
        <dbReference type="EMBL" id="RVW79438.1"/>
    </source>
</evidence>
<sequence>MARGRQNNNWVVMSSTSSPVEDFSSSFFLHNGDHPRLIFVSHHFHGPNYNTWSWAMLLAFIAKNKMGFIDDSIPQPATTNDLLYGAWNRCNSMVNSWILNLVAKEIVASLLYISTTTEIWNGLGEQFHQTNAPQIFQVIKALMALNQGALITLGRE</sequence>
<protein>
    <recommendedName>
        <fullName evidence="1">Retrotransposon Copia-like N-terminal domain-containing protein</fullName>
    </recommendedName>
</protein>
<dbReference type="Proteomes" id="UP000288805">
    <property type="component" value="Unassembled WGS sequence"/>
</dbReference>
<dbReference type="EMBL" id="QGNW01000281">
    <property type="protein sequence ID" value="RVW79438.1"/>
    <property type="molecule type" value="Genomic_DNA"/>
</dbReference>
<feature type="domain" description="Retrotransposon Copia-like N-terminal" evidence="1">
    <location>
        <begin position="30"/>
        <end position="77"/>
    </location>
</feature>
<name>A0A438H4K6_VITVI</name>
<reference evidence="2 3" key="1">
    <citation type="journal article" date="2018" name="PLoS Genet.">
        <title>Population sequencing reveals clonal diversity and ancestral inbreeding in the grapevine cultivar Chardonnay.</title>
        <authorList>
            <person name="Roach M.J."/>
            <person name="Johnson D.L."/>
            <person name="Bohlmann J."/>
            <person name="van Vuuren H.J."/>
            <person name="Jones S.J."/>
            <person name="Pretorius I.S."/>
            <person name="Schmidt S.A."/>
            <person name="Borneman A.R."/>
        </authorList>
    </citation>
    <scope>NUCLEOTIDE SEQUENCE [LARGE SCALE GENOMIC DNA]</scope>
    <source>
        <strain evidence="3">cv. Chardonnay</strain>
        <tissue evidence="2">Leaf</tissue>
    </source>
</reference>
<evidence type="ECO:0000259" key="1">
    <source>
        <dbReference type="Pfam" id="PF14244"/>
    </source>
</evidence>
<proteinExistence type="predicted"/>
<dbReference type="PANTHER" id="PTHR37610">
    <property type="entry name" value="CCHC-TYPE DOMAIN-CONTAINING PROTEIN"/>
    <property type="match status" value="1"/>
</dbReference>
<dbReference type="InterPro" id="IPR029472">
    <property type="entry name" value="Copia-like_N"/>
</dbReference>
<organism evidence="2 3">
    <name type="scientific">Vitis vinifera</name>
    <name type="common">Grape</name>
    <dbReference type="NCBI Taxonomy" id="29760"/>
    <lineage>
        <taxon>Eukaryota</taxon>
        <taxon>Viridiplantae</taxon>
        <taxon>Streptophyta</taxon>
        <taxon>Embryophyta</taxon>
        <taxon>Tracheophyta</taxon>
        <taxon>Spermatophyta</taxon>
        <taxon>Magnoliopsida</taxon>
        <taxon>eudicotyledons</taxon>
        <taxon>Gunneridae</taxon>
        <taxon>Pentapetalae</taxon>
        <taxon>rosids</taxon>
        <taxon>Vitales</taxon>
        <taxon>Vitaceae</taxon>
        <taxon>Viteae</taxon>
        <taxon>Vitis</taxon>
    </lineage>
</organism>